<reference evidence="1 2" key="1">
    <citation type="submission" date="2024-09" db="EMBL/GenBank/DDBJ databases">
        <title>Genome sequencing and assembly of Phytophthora oleae, isolate VK10A, causative agent of rot of olive drupes.</title>
        <authorList>
            <person name="Conti Taguali S."/>
            <person name="Riolo M."/>
            <person name="La Spada F."/>
            <person name="Cacciola S.O."/>
            <person name="Dionisio G."/>
        </authorList>
    </citation>
    <scope>NUCLEOTIDE SEQUENCE [LARGE SCALE GENOMIC DNA]</scope>
    <source>
        <strain evidence="1 2">VK10A</strain>
    </source>
</reference>
<name>A0ABD3F0V9_9STRA</name>
<evidence type="ECO:0000313" key="1">
    <source>
        <dbReference type="EMBL" id="KAL3658789.1"/>
    </source>
</evidence>
<comment type="caution">
    <text evidence="1">The sequence shown here is derived from an EMBL/GenBank/DDBJ whole genome shotgun (WGS) entry which is preliminary data.</text>
</comment>
<organism evidence="1 2">
    <name type="scientific">Phytophthora oleae</name>
    <dbReference type="NCBI Taxonomy" id="2107226"/>
    <lineage>
        <taxon>Eukaryota</taxon>
        <taxon>Sar</taxon>
        <taxon>Stramenopiles</taxon>
        <taxon>Oomycota</taxon>
        <taxon>Peronosporomycetes</taxon>
        <taxon>Peronosporales</taxon>
        <taxon>Peronosporaceae</taxon>
        <taxon>Phytophthora</taxon>
    </lineage>
</organism>
<proteinExistence type="predicted"/>
<sequence>MDIQLLLSDWDDVVHDSLQNDDCVEGSDEGYGELGDDGGAGVAAELAVDEVTAGQEYLDTQKREGGITLLQEERVRRAYRTTGFLGLFALFFSCKVRNTLLLWLNPRL</sequence>
<dbReference type="AlphaFoldDB" id="A0ABD3F0V9"/>
<evidence type="ECO:0000313" key="2">
    <source>
        <dbReference type="Proteomes" id="UP001632037"/>
    </source>
</evidence>
<keyword evidence="2" id="KW-1185">Reference proteome</keyword>
<protein>
    <submittedName>
        <fullName evidence="1">Uncharacterized protein</fullName>
    </submittedName>
</protein>
<dbReference type="EMBL" id="JBIMZQ010000051">
    <property type="protein sequence ID" value="KAL3658789.1"/>
    <property type="molecule type" value="Genomic_DNA"/>
</dbReference>
<accession>A0ABD3F0V9</accession>
<gene>
    <name evidence="1" type="ORF">V7S43_016157</name>
</gene>
<dbReference type="Proteomes" id="UP001632037">
    <property type="component" value="Unassembled WGS sequence"/>
</dbReference>